<protein>
    <submittedName>
        <fullName evidence="1">Uncharacterized protein</fullName>
    </submittedName>
</protein>
<reference evidence="1 2" key="1">
    <citation type="submission" date="2017-09" db="EMBL/GenBank/DDBJ databases">
        <title>WGS assembly of Aquilegia coerulea Goldsmith.</title>
        <authorList>
            <person name="Hodges S."/>
            <person name="Kramer E."/>
            <person name="Nordborg M."/>
            <person name="Tomkins J."/>
            <person name="Borevitz J."/>
            <person name="Derieg N."/>
            <person name="Yan J."/>
            <person name="Mihaltcheva S."/>
            <person name="Hayes R.D."/>
            <person name="Rokhsar D."/>
        </authorList>
    </citation>
    <scope>NUCLEOTIDE SEQUENCE [LARGE SCALE GENOMIC DNA]</scope>
    <source>
        <strain evidence="2">cv. Goldsmith</strain>
    </source>
</reference>
<keyword evidence="2" id="KW-1185">Reference proteome</keyword>
<dbReference type="AlphaFoldDB" id="A0A2G5CCW0"/>
<proteinExistence type="predicted"/>
<accession>A0A2G5CCW0</accession>
<evidence type="ECO:0000313" key="2">
    <source>
        <dbReference type="Proteomes" id="UP000230069"/>
    </source>
</evidence>
<organism evidence="1 2">
    <name type="scientific">Aquilegia coerulea</name>
    <name type="common">Rocky mountain columbine</name>
    <dbReference type="NCBI Taxonomy" id="218851"/>
    <lineage>
        <taxon>Eukaryota</taxon>
        <taxon>Viridiplantae</taxon>
        <taxon>Streptophyta</taxon>
        <taxon>Embryophyta</taxon>
        <taxon>Tracheophyta</taxon>
        <taxon>Spermatophyta</taxon>
        <taxon>Magnoliopsida</taxon>
        <taxon>Ranunculales</taxon>
        <taxon>Ranunculaceae</taxon>
        <taxon>Thalictroideae</taxon>
        <taxon>Aquilegia</taxon>
    </lineage>
</organism>
<dbReference type="InParanoid" id="A0A2G5CCW0"/>
<name>A0A2G5CCW0_AQUCA</name>
<dbReference type="Proteomes" id="UP000230069">
    <property type="component" value="Unassembled WGS sequence"/>
</dbReference>
<sequence>MSEVAQNRERVYSGKTKRLVKGLQKMCLGQENKSKCSFPSRKKMYYGVGTYRRTFLNRSEYVEITFLNRSEYVEIIKRCTQHIDSEIVKHQQPALYQWPQPPPSREPVEDPELEDWWKEMKISTHAHNFLHYDNVL</sequence>
<evidence type="ECO:0000313" key="1">
    <source>
        <dbReference type="EMBL" id="PIA29083.1"/>
    </source>
</evidence>
<dbReference type="EMBL" id="KZ305080">
    <property type="protein sequence ID" value="PIA29083.1"/>
    <property type="molecule type" value="Genomic_DNA"/>
</dbReference>
<gene>
    <name evidence="1" type="ORF">AQUCO_06300042v1</name>
</gene>